<name>A0A388K2F4_CHABU</name>
<organism evidence="2 3">
    <name type="scientific">Chara braunii</name>
    <name type="common">Braun's stonewort</name>
    <dbReference type="NCBI Taxonomy" id="69332"/>
    <lineage>
        <taxon>Eukaryota</taxon>
        <taxon>Viridiplantae</taxon>
        <taxon>Streptophyta</taxon>
        <taxon>Charophyceae</taxon>
        <taxon>Charales</taxon>
        <taxon>Characeae</taxon>
        <taxon>Chara</taxon>
    </lineage>
</organism>
<protein>
    <submittedName>
        <fullName evidence="2">Uncharacterized protein</fullName>
    </submittedName>
</protein>
<evidence type="ECO:0000313" key="2">
    <source>
        <dbReference type="EMBL" id="GBG64241.1"/>
    </source>
</evidence>
<feature type="region of interest" description="Disordered" evidence="1">
    <location>
        <begin position="1"/>
        <end position="138"/>
    </location>
</feature>
<dbReference type="EMBL" id="BFEA01000048">
    <property type="protein sequence ID" value="GBG64241.1"/>
    <property type="molecule type" value="Genomic_DNA"/>
</dbReference>
<feature type="compositionally biased region" description="Low complexity" evidence="1">
    <location>
        <begin position="22"/>
        <end position="33"/>
    </location>
</feature>
<accession>A0A388K2F4</accession>
<dbReference type="AlphaFoldDB" id="A0A388K2F4"/>
<gene>
    <name evidence="2" type="ORF">CBR_g41162</name>
</gene>
<feature type="region of interest" description="Disordered" evidence="1">
    <location>
        <begin position="217"/>
        <end position="244"/>
    </location>
</feature>
<evidence type="ECO:0000313" key="3">
    <source>
        <dbReference type="Proteomes" id="UP000265515"/>
    </source>
</evidence>
<reference evidence="2 3" key="1">
    <citation type="journal article" date="2018" name="Cell">
        <title>The Chara Genome: Secondary Complexity and Implications for Plant Terrestrialization.</title>
        <authorList>
            <person name="Nishiyama T."/>
            <person name="Sakayama H."/>
            <person name="Vries J.D."/>
            <person name="Buschmann H."/>
            <person name="Saint-Marcoux D."/>
            <person name="Ullrich K.K."/>
            <person name="Haas F.B."/>
            <person name="Vanderstraeten L."/>
            <person name="Becker D."/>
            <person name="Lang D."/>
            <person name="Vosolsobe S."/>
            <person name="Rombauts S."/>
            <person name="Wilhelmsson P.K.I."/>
            <person name="Janitza P."/>
            <person name="Kern R."/>
            <person name="Heyl A."/>
            <person name="Rumpler F."/>
            <person name="Villalobos L.I.A.C."/>
            <person name="Clay J.M."/>
            <person name="Skokan R."/>
            <person name="Toyoda A."/>
            <person name="Suzuki Y."/>
            <person name="Kagoshima H."/>
            <person name="Schijlen E."/>
            <person name="Tajeshwar N."/>
            <person name="Catarino B."/>
            <person name="Hetherington A.J."/>
            <person name="Saltykova A."/>
            <person name="Bonnot C."/>
            <person name="Breuninger H."/>
            <person name="Symeonidi A."/>
            <person name="Radhakrishnan G.V."/>
            <person name="Van Nieuwerburgh F."/>
            <person name="Deforce D."/>
            <person name="Chang C."/>
            <person name="Karol K.G."/>
            <person name="Hedrich R."/>
            <person name="Ulvskov P."/>
            <person name="Glockner G."/>
            <person name="Delwiche C.F."/>
            <person name="Petrasek J."/>
            <person name="Van de Peer Y."/>
            <person name="Friml J."/>
            <person name="Beilby M."/>
            <person name="Dolan L."/>
            <person name="Kohara Y."/>
            <person name="Sugano S."/>
            <person name="Fujiyama A."/>
            <person name="Delaux P.-M."/>
            <person name="Quint M."/>
            <person name="TheiBen G."/>
            <person name="Hagemann M."/>
            <person name="Harholt J."/>
            <person name="Dunand C."/>
            <person name="Zachgo S."/>
            <person name="Langdale J."/>
            <person name="Maumus F."/>
            <person name="Straeten D.V.D."/>
            <person name="Gould S.B."/>
            <person name="Rensing S.A."/>
        </authorList>
    </citation>
    <scope>NUCLEOTIDE SEQUENCE [LARGE SCALE GENOMIC DNA]</scope>
    <source>
        <strain evidence="2 3">S276</strain>
    </source>
</reference>
<evidence type="ECO:0000256" key="1">
    <source>
        <dbReference type="SAM" id="MobiDB-lite"/>
    </source>
</evidence>
<dbReference type="Gramene" id="GBG64241">
    <property type="protein sequence ID" value="GBG64241"/>
    <property type="gene ID" value="CBR_g41162"/>
</dbReference>
<sequence>MVERRGNQQKGGSRGTSQSQKGSRGPSPSQRSGAARKDGKAAELGRKEPAGPGASPEDSAPGPVGGTAEATVGGQLKGLPAGVSSARGGPSNAGEAGGGQTFAHPKGVDSLSTTTAAAGLPVGPSRRPETQLGTASGLPLVAFPPSQVVVPPGPSGDGGAAPVAPSFPALMPTKQQKFSIPVAVVPHVEEGSASVSFASVRDDWEEAIAEPIGVFPPTEAKQAAGHPQPNIERGVVSTQAALSR</sequence>
<keyword evidence="3" id="KW-1185">Reference proteome</keyword>
<proteinExistence type="predicted"/>
<feature type="compositionally biased region" description="Basic and acidic residues" evidence="1">
    <location>
        <begin position="35"/>
        <end position="49"/>
    </location>
</feature>
<comment type="caution">
    <text evidence="2">The sequence shown here is derived from an EMBL/GenBank/DDBJ whole genome shotgun (WGS) entry which is preliminary data.</text>
</comment>
<feature type="compositionally biased region" description="Polar residues" evidence="1">
    <location>
        <begin position="8"/>
        <end position="21"/>
    </location>
</feature>
<dbReference type="Proteomes" id="UP000265515">
    <property type="component" value="Unassembled WGS sequence"/>
</dbReference>